<dbReference type="RefSeq" id="WP_012993218.1">
    <property type="nucleotide sequence ID" value="NZ_NBZD01000001.1"/>
</dbReference>
<evidence type="ECO:0000259" key="3">
    <source>
        <dbReference type="Pfam" id="PF00535"/>
    </source>
</evidence>
<evidence type="ECO:0000256" key="1">
    <source>
        <dbReference type="ARBA" id="ARBA00022676"/>
    </source>
</evidence>
<dbReference type="SUPFAM" id="SSF53448">
    <property type="entry name" value="Nucleotide-diphospho-sugar transferases"/>
    <property type="match status" value="1"/>
</dbReference>
<dbReference type="EMBL" id="NBZD01000001">
    <property type="protein sequence ID" value="PNH19870.1"/>
    <property type="molecule type" value="Genomic_DNA"/>
</dbReference>
<sequence>MDKFSVILAAYNTEELLEECILSVLHQTRSVDEFIIIDDGSTDRSPELIDKYAAEYPNIIVFHQRNAGQAAARNVGLAHASGNYIGFIDSDDWYDPNFIEELYNCCQKNGASIACASMSDYYSKQNVVRHDYAANTDPFKITPSVCNKLFRRNLIGDLRFQEGRWYEDFGFFHALLSRNPVIAYTTSTTYNCHCRPVSTMFNDNALQNLDILFICNYIESLYPKPLPTAIREKYEYIYLDTLLISTINRLAIMHNRAKNNVIATIRLYVKNKFPDWATSQTFRNLPFKRRIIAYLNGHGLHKISRLIIGFNGVIKQLRSPKLFKAEK</sequence>
<dbReference type="CDD" id="cd00761">
    <property type="entry name" value="Glyco_tranf_GTA_type"/>
    <property type="match status" value="1"/>
</dbReference>
<protein>
    <recommendedName>
        <fullName evidence="3">Glycosyltransferase 2-like domain-containing protein</fullName>
    </recommendedName>
</protein>
<dbReference type="GO" id="GO:0016757">
    <property type="term" value="F:glycosyltransferase activity"/>
    <property type="evidence" value="ECO:0007669"/>
    <property type="project" value="UniProtKB-KW"/>
</dbReference>
<dbReference type="Proteomes" id="UP000236394">
    <property type="component" value="Unassembled WGS sequence"/>
</dbReference>
<feature type="domain" description="Glycosyltransferase 2-like" evidence="3">
    <location>
        <begin position="5"/>
        <end position="134"/>
    </location>
</feature>
<dbReference type="PANTHER" id="PTHR22916">
    <property type="entry name" value="GLYCOSYLTRANSFERASE"/>
    <property type="match status" value="1"/>
</dbReference>
<gene>
    <name evidence="4" type="ORF">B7R76_03085</name>
</gene>
<reference evidence="5" key="1">
    <citation type="submission" date="2017-04" db="EMBL/GenBank/DDBJ databases">
        <authorList>
            <person name="Bumgarner R.E."/>
            <person name="Fredricks D.N."/>
            <person name="Srinivasan S."/>
        </authorList>
    </citation>
    <scope>NUCLEOTIDE SEQUENCE [LARGE SCALE GENOMIC DNA]</scope>
    <source>
        <strain evidence="5">KA00405</strain>
    </source>
</reference>
<dbReference type="PANTHER" id="PTHR22916:SF51">
    <property type="entry name" value="GLYCOSYLTRANSFERASE EPSH-RELATED"/>
    <property type="match status" value="1"/>
</dbReference>
<dbReference type="Gene3D" id="3.90.550.10">
    <property type="entry name" value="Spore Coat Polysaccharide Biosynthesis Protein SpsA, Chain A"/>
    <property type="match status" value="1"/>
</dbReference>
<keyword evidence="1" id="KW-0328">Glycosyltransferase</keyword>
<dbReference type="AlphaFoldDB" id="A0A2J8B516"/>
<organism evidence="4 5">
    <name type="scientific">Mageeibacillus indolicus</name>
    <dbReference type="NCBI Taxonomy" id="884684"/>
    <lineage>
        <taxon>Bacteria</taxon>
        <taxon>Bacillati</taxon>
        <taxon>Bacillota</taxon>
        <taxon>Clostridia</taxon>
        <taxon>Eubacteriales</taxon>
        <taxon>Oscillospiraceae</taxon>
        <taxon>Mageeibacillus</taxon>
    </lineage>
</organism>
<accession>A0A2J8B516</accession>
<dbReference type="InterPro" id="IPR029044">
    <property type="entry name" value="Nucleotide-diphossugar_trans"/>
</dbReference>
<dbReference type="Pfam" id="PF00535">
    <property type="entry name" value="Glycos_transf_2"/>
    <property type="match status" value="1"/>
</dbReference>
<comment type="caution">
    <text evidence="4">The sequence shown here is derived from an EMBL/GenBank/DDBJ whole genome shotgun (WGS) entry which is preliminary data.</text>
</comment>
<evidence type="ECO:0000313" key="5">
    <source>
        <dbReference type="Proteomes" id="UP000236394"/>
    </source>
</evidence>
<keyword evidence="2" id="KW-0808">Transferase</keyword>
<evidence type="ECO:0000313" key="4">
    <source>
        <dbReference type="EMBL" id="PNH19870.1"/>
    </source>
</evidence>
<name>A0A2J8B516_9FIRM</name>
<evidence type="ECO:0000256" key="2">
    <source>
        <dbReference type="ARBA" id="ARBA00022679"/>
    </source>
</evidence>
<dbReference type="InterPro" id="IPR001173">
    <property type="entry name" value="Glyco_trans_2-like"/>
</dbReference>
<proteinExistence type="predicted"/>